<name>A0ABW3MSY8_9MICO</name>
<reference evidence="3" key="1">
    <citation type="journal article" date="2019" name="Int. J. Syst. Evol. Microbiol.">
        <title>The Global Catalogue of Microorganisms (GCM) 10K type strain sequencing project: providing services to taxonomists for standard genome sequencing and annotation.</title>
        <authorList>
            <consortium name="The Broad Institute Genomics Platform"/>
            <consortium name="The Broad Institute Genome Sequencing Center for Infectious Disease"/>
            <person name="Wu L."/>
            <person name="Ma J."/>
        </authorList>
    </citation>
    <scope>NUCLEOTIDE SEQUENCE [LARGE SCALE GENOMIC DNA]</scope>
    <source>
        <strain evidence="3">CCUG 57508</strain>
    </source>
</reference>
<comment type="caution">
    <text evidence="2">The sequence shown here is derived from an EMBL/GenBank/DDBJ whole genome shotgun (WGS) entry which is preliminary data.</text>
</comment>
<dbReference type="EMBL" id="JBHTKH010000002">
    <property type="protein sequence ID" value="MFD1053700.1"/>
    <property type="molecule type" value="Genomic_DNA"/>
</dbReference>
<proteinExistence type="predicted"/>
<evidence type="ECO:0000256" key="1">
    <source>
        <dbReference type="SAM" id="MobiDB-lite"/>
    </source>
</evidence>
<sequence>MTSVPARDGVGTAPRGPSTRLLPVSAPSAEFADRARLVADAVRRAGLPVPPTQPVLLSGWAIGEGFDTSEQKIAWMYGHVRFDAGVDRAVAGTGTLRLADGGTRPVDLVGVRPALDRALDGALGRPRPCDGVSAAKCRLVVSRAVLTEAKVSTTQGEATVPVWRLGIDGLSHTISVIAVADGVLMRPQPQDPLPGLPNVPEGMHAMDSLKAVSGRSLEVGIAGGGCDGGLVAHVVELDDMVVVGGTTPPVPKGIACTADYVSRPARLQLTEPLGSRPVIDVVSGRPRAVGVPAF</sequence>
<keyword evidence="3" id="KW-1185">Reference proteome</keyword>
<evidence type="ECO:0000313" key="3">
    <source>
        <dbReference type="Proteomes" id="UP001597046"/>
    </source>
</evidence>
<gene>
    <name evidence="2" type="ORF">ACFQ2V_05215</name>
</gene>
<dbReference type="Proteomes" id="UP001597046">
    <property type="component" value="Unassembled WGS sequence"/>
</dbReference>
<protein>
    <submittedName>
        <fullName evidence="2">Uncharacterized protein</fullName>
    </submittedName>
</protein>
<accession>A0ABW3MSY8</accession>
<organism evidence="2 3">
    <name type="scientific">Terrabacter terrigena</name>
    <dbReference type="NCBI Taxonomy" id="574718"/>
    <lineage>
        <taxon>Bacteria</taxon>
        <taxon>Bacillati</taxon>
        <taxon>Actinomycetota</taxon>
        <taxon>Actinomycetes</taxon>
        <taxon>Micrococcales</taxon>
        <taxon>Intrasporangiaceae</taxon>
        <taxon>Terrabacter</taxon>
    </lineage>
</organism>
<evidence type="ECO:0000313" key="2">
    <source>
        <dbReference type="EMBL" id="MFD1053700.1"/>
    </source>
</evidence>
<dbReference type="RefSeq" id="WP_386051377.1">
    <property type="nucleotide sequence ID" value="NZ_JBHTKH010000002.1"/>
</dbReference>
<feature type="region of interest" description="Disordered" evidence="1">
    <location>
        <begin position="1"/>
        <end position="22"/>
    </location>
</feature>